<keyword evidence="6" id="KW-0564">Palmitate</keyword>
<evidence type="ECO:0000256" key="3">
    <source>
        <dbReference type="ARBA" id="ARBA00022544"/>
    </source>
</evidence>
<evidence type="ECO:0000259" key="10">
    <source>
        <dbReference type="Pfam" id="PF25198"/>
    </source>
</evidence>
<protein>
    <submittedName>
        <fullName evidence="11">Uncharacterized protein</fullName>
    </submittedName>
</protein>
<feature type="domain" description="Spore germination protein N-terminal" evidence="10">
    <location>
        <begin position="27"/>
        <end position="192"/>
    </location>
</feature>
<proteinExistence type="inferred from homology"/>
<evidence type="ECO:0000256" key="1">
    <source>
        <dbReference type="ARBA" id="ARBA00004635"/>
    </source>
</evidence>
<keyword evidence="12" id="KW-1185">Reference proteome</keyword>
<evidence type="ECO:0000256" key="7">
    <source>
        <dbReference type="ARBA" id="ARBA00023288"/>
    </source>
</evidence>
<organism evidence="11 12">
    <name type="scientific">Paenibacillus swuensis</name>
    <dbReference type="NCBI Taxonomy" id="1178515"/>
    <lineage>
        <taxon>Bacteria</taxon>
        <taxon>Bacillati</taxon>
        <taxon>Bacillota</taxon>
        <taxon>Bacilli</taxon>
        <taxon>Bacillales</taxon>
        <taxon>Paenibacillaceae</taxon>
        <taxon>Paenibacillus</taxon>
    </lineage>
</organism>
<dbReference type="InterPro" id="IPR008844">
    <property type="entry name" value="Spore_GerAC-like"/>
</dbReference>
<dbReference type="STRING" id="1178515.SY83_08635"/>
<dbReference type="PROSITE" id="PS51257">
    <property type="entry name" value="PROKAR_LIPOPROTEIN"/>
    <property type="match status" value="1"/>
</dbReference>
<accession>A0A172TH82</accession>
<keyword evidence="5" id="KW-0472">Membrane</keyword>
<evidence type="ECO:0000256" key="6">
    <source>
        <dbReference type="ARBA" id="ARBA00023139"/>
    </source>
</evidence>
<dbReference type="InterPro" id="IPR046953">
    <property type="entry name" value="Spore_GerAC-like_C"/>
</dbReference>
<comment type="similarity">
    <text evidence="2">Belongs to the GerABKC lipoprotein family.</text>
</comment>
<dbReference type="PANTHER" id="PTHR35789:SF1">
    <property type="entry name" value="SPORE GERMINATION PROTEIN B3"/>
    <property type="match status" value="1"/>
</dbReference>
<dbReference type="AlphaFoldDB" id="A0A172TH82"/>
<dbReference type="InterPro" id="IPR057336">
    <property type="entry name" value="GerAC_N"/>
</dbReference>
<dbReference type="GO" id="GO:0009847">
    <property type="term" value="P:spore germination"/>
    <property type="evidence" value="ECO:0007669"/>
    <property type="project" value="InterPro"/>
</dbReference>
<dbReference type="NCBIfam" id="TIGR02887">
    <property type="entry name" value="spore_ger_x_C"/>
    <property type="match status" value="1"/>
</dbReference>
<dbReference type="PANTHER" id="PTHR35789">
    <property type="entry name" value="SPORE GERMINATION PROTEIN B3"/>
    <property type="match status" value="1"/>
</dbReference>
<name>A0A172TH82_9BACL</name>
<dbReference type="RefSeq" id="WP_068605872.1">
    <property type="nucleotide sequence ID" value="NZ_CP011388.1"/>
</dbReference>
<dbReference type="Pfam" id="PF05504">
    <property type="entry name" value="Spore_GerAC"/>
    <property type="match status" value="1"/>
</dbReference>
<reference evidence="11 12" key="1">
    <citation type="submission" date="2015-01" db="EMBL/GenBank/DDBJ databases">
        <title>Paenibacillus swuensis/DY6/whole genome sequencing.</title>
        <authorList>
            <person name="Kim M.K."/>
            <person name="Srinivasan S."/>
            <person name="Lee J.-J."/>
        </authorList>
    </citation>
    <scope>NUCLEOTIDE SEQUENCE [LARGE SCALE GENOMIC DNA]</scope>
    <source>
        <strain evidence="11 12">DY6</strain>
    </source>
</reference>
<dbReference type="Pfam" id="PF25198">
    <property type="entry name" value="Spore_GerAC_N"/>
    <property type="match status" value="1"/>
</dbReference>
<dbReference type="KEGG" id="pswu:SY83_08635"/>
<dbReference type="Gene3D" id="3.30.300.210">
    <property type="entry name" value="Nutrient germinant receptor protein C, domain 3"/>
    <property type="match status" value="1"/>
</dbReference>
<keyword evidence="3" id="KW-0309">Germination</keyword>
<dbReference type="Proteomes" id="UP000076927">
    <property type="component" value="Chromosome"/>
</dbReference>
<evidence type="ECO:0000256" key="4">
    <source>
        <dbReference type="ARBA" id="ARBA00022729"/>
    </source>
</evidence>
<comment type="subcellular location">
    <subcellularLocation>
        <location evidence="1">Membrane</location>
        <topology evidence="1">Lipid-anchor</topology>
    </subcellularLocation>
</comment>
<dbReference type="EMBL" id="CP011388">
    <property type="protein sequence ID" value="ANE46332.1"/>
    <property type="molecule type" value="Genomic_DNA"/>
</dbReference>
<dbReference type="InterPro" id="IPR038501">
    <property type="entry name" value="Spore_GerAC_C_sf"/>
</dbReference>
<evidence type="ECO:0000259" key="9">
    <source>
        <dbReference type="Pfam" id="PF05504"/>
    </source>
</evidence>
<sequence>MTSRALISLSTCMILLILTGCAPEMERQAIEDLDMAGVIGFDQAAGHKYNVTVSVPQPTNEQSDEDKVLSSVVQLPHEMLYRLSARSGKTLSARQVRVILFSEEMARNEGLLTTLLNLYRDPLISNNAYIAVVKGTVHEFMSGGMASKQKSMYLNDLLHPRESTSFSPFTTLRDFIFRVTNEVSDPMVPYLEKHEEIVEISKIGLFREDRLVAFNTLEETRMVEMMRSDKHIPNITVDLDLEGSSQQYLLLDFVRSRMKTTVKGSLDKATIHMKLMEQGAVQDFQDGLDLEDPADINKLERESEKHIKQDVHRLIQKYNRLSIDPAGIGRYIRAEFRGDWTREKWRKSMQDAEYNIDVRVRIRNTGTMR</sequence>
<dbReference type="PATRIC" id="fig|1178515.4.peg.1722"/>
<feature type="chain" id="PRO_5039575299" evidence="8">
    <location>
        <begin position="23"/>
        <end position="369"/>
    </location>
</feature>
<evidence type="ECO:0000256" key="8">
    <source>
        <dbReference type="SAM" id="SignalP"/>
    </source>
</evidence>
<gene>
    <name evidence="11" type="ORF">SY83_08635</name>
</gene>
<dbReference type="GO" id="GO:0016020">
    <property type="term" value="C:membrane"/>
    <property type="evidence" value="ECO:0007669"/>
    <property type="project" value="UniProtKB-SubCell"/>
</dbReference>
<evidence type="ECO:0000256" key="5">
    <source>
        <dbReference type="ARBA" id="ARBA00023136"/>
    </source>
</evidence>
<feature type="domain" description="Spore germination GerAC-like C-terminal" evidence="9">
    <location>
        <begin position="202"/>
        <end position="366"/>
    </location>
</feature>
<keyword evidence="4 8" id="KW-0732">Signal</keyword>
<dbReference type="OrthoDB" id="2592518at2"/>
<feature type="signal peptide" evidence="8">
    <location>
        <begin position="1"/>
        <end position="22"/>
    </location>
</feature>
<keyword evidence="7" id="KW-0449">Lipoprotein</keyword>
<evidence type="ECO:0000313" key="12">
    <source>
        <dbReference type="Proteomes" id="UP000076927"/>
    </source>
</evidence>
<evidence type="ECO:0000313" key="11">
    <source>
        <dbReference type="EMBL" id="ANE46332.1"/>
    </source>
</evidence>
<evidence type="ECO:0000256" key="2">
    <source>
        <dbReference type="ARBA" id="ARBA00007886"/>
    </source>
</evidence>